<feature type="domain" description="DUF1587" evidence="2">
    <location>
        <begin position="89"/>
        <end position="152"/>
    </location>
</feature>
<gene>
    <name evidence="7" type="ORF">FRUB_07038</name>
</gene>
<dbReference type="Pfam" id="PF07626">
    <property type="entry name" value="PSD3"/>
    <property type="match status" value="1"/>
</dbReference>
<keyword evidence="8" id="KW-1185">Reference proteome</keyword>
<accession>A0A225DH90</accession>
<feature type="domain" description="DUF1585" evidence="1">
    <location>
        <begin position="673"/>
        <end position="745"/>
    </location>
</feature>
<feature type="domain" description="Cytochrome C Planctomycete-type" evidence="5">
    <location>
        <begin position="9"/>
        <end position="55"/>
    </location>
</feature>
<reference evidence="8" key="1">
    <citation type="submission" date="2017-06" db="EMBL/GenBank/DDBJ databases">
        <title>Genome analysis of Fimbriiglobus ruber SP5, the first member of the order Planctomycetales with confirmed chitinolytic capability.</title>
        <authorList>
            <person name="Ravin N.V."/>
            <person name="Rakitin A.L."/>
            <person name="Ivanova A.A."/>
            <person name="Beletsky A.V."/>
            <person name="Kulichevskaya I.S."/>
            <person name="Mardanov A.V."/>
            <person name="Dedysh S.N."/>
        </authorList>
    </citation>
    <scope>NUCLEOTIDE SEQUENCE [LARGE SCALE GENOMIC DNA]</scope>
    <source>
        <strain evidence="8">SP5</strain>
    </source>
</reference>
<evidence type="ECO:0000259" key="6">
    <source>
        <dbReference type="Pfam" id="PF07637"/>
    </source>
</evidence>
<dbReference type="InterPro" id="IPR011478">
    <property type="entry name" value="DUF1585"/>
</dbReference>
<evidence type="ECO:0000313" key="8">
    <source>
        <dbReference type="Proteomes" id="UP000214646"/>
    </source>
</evidence>
<evidence type="ECO:0000259" key="4">
    <source>
        <dbReference type="Pfam" id="PF07631"/>
    </source>
</evidence>
<evidence type="ECO:0000259" key="2">
    <source>
        <dbReference type="Pfam" id="PF07626"/>
    </source>
</evidence>
<dbReference type="Proteomes" id="UP000214646">
    <property type="component" value="Unassembled WGS sequence"/>
</dbReference>
<dbReference type="InterPro" id="IPR013039">
    <property type="entry name" value="DUF1588"/>
</dbReference>
<dbReference type="Pfam" id="PF07635">
    <property type="entry name" value="PSCyt1"/>
    <property type="match status" value="1"/>
</dbReference>
<protein>
    <recommendedName>
        <fullName evidence="9">DUF1592 domain-containing protein</fullName>
    </recommendedName>
</protein>
<comment type="caution">
    <text evidence="7">The sequence shown here is derived from an EMBL/GenBank/DDBJ whole genome shotgun (WGS) entry which is preliminary data.</text>
</comment>
<feature type="domain" description="DUF1595" evidence="6">
    <location>
        <begin position="329"/>
        <end position="389"/>
    </location>
</feature>
<feature type="domain" description="DUF1588" evidence="3">
    <location>
        <begin position="544"/>
        <end position="640"/>
    </location>
</feature>
<dbReference type="EMBL" id="NIDE01000014">
    <property type="protein sequence ID" value="OWK37918.1"/>
    <property type="molecule type" value="Genomic_DNA"/>
</dbReference>
<dbReference type="InterPro" id="IPR013036">
    <property type="entry name" value="DUF1587"/>
</dbReference>
<evidence type="ECO:0000313" key="7">
    <source>
        <dbReference type="EMBL" id="OWK37918.1"/>
    </source>
</evidence>
<evidence type="ECO:0008006" key="9">
    <source>
        <dbReference type="Google" id="ProtNLM"/>
    </source>
</evidence>
<dbReference type="Pfam" id="PF07624">
    <property type="entry name" value="PSD2"/>
    <property type="match status" value="1"/>
</dbReference>
<name>A0A225DH90_9BACT</name>
<evidence type="ECO:0000259" key="1">
    <source>
        <dbReference type="Pfam" id="PF07624"/>
    </source>
</evidence>
<evidence type="ECO:0000259" key="3">
    <source>
        <dbReference type="Pfam" id="PF07627"/>
    </source>
</evidence>
<dbReference type="InterPro" id="IPR011429">
    <property type="entry name" value="Cyt_c_Planctomycete-type"/>
</dbReference>
<dbReference type="InterPro" id="IPR013042">
    <property type="entry name" value="DUF1592"/>
</dbReference>
<dbReference type="Pfam" id="PF07627">
    <property type="entry name" value="PSCyt3"/>
    <property type="match status" value="1"/>
</dbReference>
<dbReference type="Pfam" id="PF07631">
    <property type="entry name" value="PSD4"/>
    <property type="match status" value="1"/>
</dbReference>
<organism evidence="7 8">
    <name type="scientific">Fimbriiglobus ruber</name>
    <dbReference type="NCBI Taxonomy" id="1908690"/>
    <lineage>
        <taxon>Bacteria</taxon>
        <taxon>Pseudomonadati</taxon>
        <taxon>Planctomycetota</taxon>
        <taxon>Planctomycetia</taxon>
        <taxon>Gemmatales</taxon>
        <taxon>Gemmataceae</taxon>
        <taxon>Fimbriiglobus</taxon>
    </lineage>
</organism>
<proteinExistence type="predicted"/>
<evidence type="ECO:0000259" key="5">
    <source>
        <dbReference type="Pfam" id="PF07635"/>
    </source>
</evidence>
<dbReference type="AlphaFoldDB" id="A0A225DH90"/>
<feature type="domain" description="DUF1592" evidence="4">
    <location>
        <begin position="398"/>
        <end position="525"/>
    </location>
</feature>
<dbReference type="InterPro" id="IPR013043">
    <property type="entry name" value="DUF1595"/>
</dbReference>
<sequence>MREFLSKHCYDCHANGAKKGGLDLEKLSTEMTDRPLVANWTRIFDRVSQGQMPPATEPKPAAKDTASFLAAIEPRLKAADKRLRETVHRRLNREGYQNTVRDLLGIDTELKHLLPEDQQAGGFDNNGEALAISAELMGQYLRAAEAAIDAAIVHGDRPKTVTFTVDPMNEIKKDIPRFFGLDDGRSVIYTTDKGNYSKIATREKRTPVAGRYRFRFPVATHASAEPIVFNARVSDFDGLAATNIDLGYFEAEAKPKTVEIEAVVGARSAIQFFVLDLPTWLNDVSSGKFPGVGFGPVEITGPLYAQWPPESHKRLLGDVDLKTGKLEDAEPILRRFIARAFRQPAAEEEVARYLSLVKGRLAAGRSFEASLRSGLAAVLCSPNFLFLRENISEAKTRISDYELASRLSYFLWSSMPDAELLECARQGTLHEPAVLRAQVERMLKDPRRDRFVSDFTGQWLRLRQIDATTPDPKVYTEFDDFLKFSMIEESQGFFRTLLEEDLSIRNFLDSDFAMLNRRLAKHYGVEGVRGVKVHKVPLPKDCVRGGVLTQAAVLKVTANGTTTSPVLRGVWVLENFLGQVVPPPPPNVGSIEPDTRGATTVREQLAKHRTAASCNVCHQHIDPPGFALESFDPTGGFRKQYLRYYVEPKNADKGWGKVITAGNVDPSGQLATGEKFADVREFKRLLLQNEDRFAHCLTEKLMTFALGRELGFSDRDYVDGVLKSSAANGRGLRTLVHAIVESPAFVAP</sequence>
<dbReference type="Pfam" id="PF07637">
    <property type="entry name" value="PSD5"/>
    <property type="match status" value="1"/>
</dbReference>